<organism evidence="2 3">
    <name type="scientific">Blyttiomyces helicus</name>
    <dbReference type="NCBI Taxonomy" id="388810"/>
    <lineage>
        <taxon>Eukaryota</taxon>
        <taxon>Fungi</taxon>
        <taxon>Fungi incertae sedis</taxon>
        <taxon>Chytridiomycota</taxon>
        <taxon>Chytridiomycota incertae sedis</taxon>
        <taxon>Chytridiomycetes</taxon>
        <taxon>Chytridiomycetes incertae sedis</taxon>
        <taxon>Blyttiomyces</taxon>
    </lineage>
</organism>
<feature type="compositionally biased region" description="Basic and acidic residues" evidence="1">
    <location>
        <begin position="202"/>
        <end position="214"/>
    </location>
</feature>
<evidence type="ECO:0000256" key="1">
    <source>
        <dbReference type="SAM" id="MobiDB-lite"/>
    </source>
</evidence>
<sequence length="346" mass="37746">MAVGTVVRESVVEEHVLDGVRRHLAVFDRKGFPAHQVSGPGENERGRDAALRHQVYDPKGRIMGVDGVDGPNLGDGGTVGYLVGFRDRVKARPRVGAGVAAGGTKKVFRGPLRIQISPLHRHPNQRRNPLNHHHAPMHDDQPRRDNTSLNIHHDDIREADPNIARNNRHNILPIRVKSDLHRMNKPIDERNSRALELPPDAVPKRDVSEHRGAVDRGGGISAGAETRIAGARGGRGGGQGRSAARDRRAFGLAFGEGEDEGCEKGEGGEEGEEVGSWGGDGVLLRGYGELERRGVFLGRGGAEDEVGEGRERAAEEAGDNVVELERRMRENEGEWRGRKGRILRAT</sequence>
<feature type="region of interest" description="Disordered" evidence="1">
    <location>
        <begin position="121"/>
        <end position="145"/>
    </location>
</feature>
<dbReference type="AlphaFoldDB" id="A0A4P9WF68"/>
<reference evidence="3" key="1">
    <citation type="journal article" date="2018" name="Nat. Microbiol.">
        <title>Leveraging single-cell genomics to expand the fungal tree of life.</title>
        <authorList>
            <person name="Ahrendt S.R."/>
            <person name="Quandt C.A."/>
            <person name="Ciobanu D."/>
            <person name="Clum A."/>
            <person name="Salamov A."/>
            <person name="Andreopoulos B."/>
            <person name="Cheng J.F."/>
            <person name="Woyke T."/>
            <person name="Pelin A."/>
            <person name="Henrissat B."/>
            <person name="Reynolds N.K."/>
            <person name="Benny G.L."/>
            <person name="Smith M.E."/>
            <person name="James T.Y."/>
            <person name="Grigoriev I.V."/>
        </authorList>
    </citation>
    <scope>NUCLEOTIDE SEQUENCE [LARGE SCALE GENOMIC DNA]</scope>
</reference>
<dbReference type="Proteomes" id="UP000269721">
    <property type="component" value="Unassembled WGS sequence"/>
</dbReference>
<keyword evidence="3" id="KW-1185">Reference proteome</keyword>
<proteinExistence type="predicted"/>
<dbReference type="EMBL" id="KZ995098">
    <property type="protein sequence ID" value="RKO91371.1"/>
    <property type="molecule type" value="Genomic_DNA"/>
</dbReference>
<feature type="compositionally biased region" description="Gly residues" evidence="1">
    <location>
        <begin position="231"/>
        <end position="240"/>
    </location>
</feature>
<feature type="region of interest" description="Disordered" evidence="1">
    <location>
        <begin position="202"/>
        <end position="280"/>
    </location>
</feature>
<protein>
    <submittedName>
        <fullName evidence="2">Uncharacterized protein</fullName>
    </submittedName>
</protein>
<accession>A0A4P9WF68</accession>
<feature type="compositionally biased region" description="Basic and acidic residues" evidence="1">
    <location>
        <begin position="136"/>
        <end position="145"/>
    </location>
</feature>
<evidence type="ECO:0000313" key="2">
    <source>
        <dbReference type="EMBL" id="RKO91371.1"/>
    </source>
</evidence>
<name>A0A4P9WF68_9FUNG</name>
<evidence type="ECO:0000313" key="3">
    <source>
        <dbReference type="Proteomes" id="UP000269721"/>
    </source>
</evidence>
<gene>
    <name evidence="2" type="ORF">BDK51DRAFT_48458</name>
</gene>
<feature type="compositionally biased region" description="Basic residues" evidence="1">
    <location>
        <begin position="121"/>
        <end position="135"/>
    </location>
</feature>